<evidence type="ECO:0000256" key="3">
    <source>
        <dbReference type="ARBA" id="ARBA00022989"/>
    </source>
</evidence>
<comment type="subcellular location">
    <subcellularLocation>
        <location evidence="1">Membrane</location>
        <topology evidence="1">Multi-pass membrane protein</topology>
    </subcellularLocation>
</comment>
<dbReference type="PANTHER" id="PTHR30249">
    <property type="entry name" value="PUTATIVE SEROTONIN TRANSPORTER"/>
    <property type="match status" value="1"/>
</dbReference>
<gene>
    <name evidence="6" type="ORF">ADH67_11475</name>
</gene>
<name>A0A227KAT5_9BURK</name>
<evidence type="ECO:0000256" key="5">
    <source>
        <dbReference type="SAM" id="Phobius"/>
    </source>
</evidence>
<evidence type="ECO:0000256" key="4">
    <source>
        <dbReference type="ARBA" id="ARBA00023136"/>
    </source>
</evidence>
<organism evidence="6 7">
    <name type="scientific">Turicimonas muris</name>
    <dbReference type="NCBI Taxonomy" id="1796652"/>
    <lineage>
        <taxon>Bacteria</taxon>
        <taxon>Pseudomonadati</taxon>
        <taxon>Pseudomonadota</taxon>
        <taxon>Betaproteobacteria</taxon>
        <taxon>Burkholderiales</taxon>
        <taxon>Sutterellaceae</taxon>
        <taxon>Turicimonas</taxon>
    </lineage>
</organism>
<keyword evidence="4 5" id="KW-0472">Membrane</keyword>
<feature type="transmembrane region" description="Helical" evidence="5">
    <location>
        <begin position="41"/>
        <end position="60"/>
    </location>
</feature>
<reference evidence="7" key="1">
    <citation type="submission" date="2017-05" db="EMBL/GenBank/DDBJ databases">
        <title>Improved OligoMM genomes.</title>
        <authorList>
            <person name="Garzetti D."/>
        </authorList>
    </citation>
    <scope>NUCLEOTIDE SEQUENCE [LARGE SCALE GENOMIC DNA]</scope>
    <source>
        <strain evidence="7">YL45</strain>
    </source>
</reference>
<keyword evidence="3 5" id="KW-1133">Transmembrane helix</keyword>
<dbReference type="GeneID" id="78361302"/>
<feature type="transmembrane region" description="Helical" evidence="5">
    <location>
        <begin position="156"/>
        <end position="177"/>
    </location>
</feature>
<dbReference type="EMBL" id="NHMP01000010">
    <property type="protein sequence ID" value="OXE44501.1"/>
    <property type="molecule type" value="Genomic_DNA"/>
</dbReference>
<evidence type="ECO:0000313" key="6">
    <source>
        <dbReference type="EMBL" id="OXE44501.1"/>
    </source>
</evidence>
<feature type="transmembrane region" description="Helical" evidence="5">
    <location>
        <begin position="103"/>
        <end position="126"/>
    </location>
</feature>
<dbReference type="Proteomes" id="UP000214610">
    <property type="component" value="Unassembled WGS sequence"/>
</dbReference>
<keyword evidence="2 5" id="KW-0812">Transmembrane</keyword>
<dbReference type="AlphaFoldDB" id="A0A227KAT5"/>
<keyword evidence="7" id="KW-1185">Reference proteome</keyword>
<dbReference type="PANTHER" id="PTHR30249:SF0">
    <property type="entry name" value="PLASTIDAL GLYCOLATE_GLYCERATE TRANSLOCATOR 1, CHLOROPLASTIC"/>
    <property type="match status" value="1"/>
</dbReference>
<dbReference type="GO" id="GO:0016020">
    <property type="term" value="C:membrane"/>
    <property type="evidence" value="ECO:0007669"/>
    <property type="project" value="UniProtKB-SubCell"/>
</dbReference>
<feature type="transmembrane region" description="Helical" evidence="5">
    <location>
        <begin position="72"/>
        <end position="91"/>
    </location>
</feature>
<accession>A0A227KAT5</accession>
<dbReference type="Pfam" id="PF04172">
    <property type="entry name" value="LrgB"/>
    <property type="match status" value="1"/>
</dbReference>
<comment type="caution">
    <text evidence="6">The sequence shown here is derived from an EMBL/GenBank/DDBJ whole genome shotgun (WGS) entry which is preliminary data.</text>
</comment>
<proteinExistence type="predicted"/>
<evidence type="ECO:0000256" key="1">
    <source>
        <dbReference type="ARBA" id="ARBA00004141"/>
    </source>
</evidence>
<protein>
    <submittedName>
        <fullName evidence="6">LrgB family protein</fullName>
    </submittedName>
</protein>
<evidence type="ECO:0000256" key="2">
    <source>
        <dbReference type="ARBA" id="ARBA00022692"/>
    </source>
</evidence>
<feature type="transmembrane region" description="Helical" evidence="5">
    <location>
        <begin position="6"/>
        <end position="29"/>
    </location>
</feature>
<dbReference type="RefSeq" id="WP_066592478.1">
    <property type="nucleotide sequence ID" value="NZ_CAMTQL010000044.1"/>
</dbReference>
<sequence length="242" mass="25359">MTDYHEIWTFLSTSSLFWLALTLAAYAIAQRFYKFTNWNSLANPVAVAILIVILLITATGTSYKTYFDGAQFIHFLLGPTTVALAVPLYDLRVQLAKNWLPIVLGLFSGSIVAIVSAVLIAGALGASPETMISLAPKSVTTPIAMTVAEKMGGMPALAASFVVLTGVLGGVIAGPIFKLLKVDSAPARGFSLGLASHGIGTSRAFQISEEAGTYASLAIGLTGLVTALIAPVLLPVLLMPFE</sequence>
<feature type="transmembrane region" description="Helical" evidence="5">
    <location>
        <begin position="214"/>
        <end position="238"/>
    </location>
</feature>
<evidence type="ECO:0000313" key="7">
    <source>
        <dbReference type="Proteomes" id="UP000214610"/>
    </source>
</evidence>
<dbReference type="InterPro" id="IPR007300">
    <property type="entry name" value="CidB/LrgB"/>
</dbReference>